<keyword evidence="1" id="KW-0472">Membrane</keyword>
<dbReference type="Proteomes" id="UP000186313">
    <property type="component" value="Unassembled WGS sequence"/>
</dbReference>
<dbReference type="AlphaFoldDB" id="A0A1Q9HNE4"/>
<dbReference type="EMBL" id="MJMH01000217">
    <property type="protein sequence ID" value="OLQ85757.1"/>
    <property type="molecule type" value="Genomic_DNA"/>
</dbReference>
<sequence>MTRVITTFIALITGFFLLIGSLLIAIPIAILGALTGRKLVKAAEKAQSNTRYAGQAHHNVIEGEFEEVSK</sequence>
<protein>
    <recommendedName>
        <fullName evidence="6">Hydroxylamine reductase</fullName>
    </recommendedName>
</protein>
<gene>
    <name evidence="2" type="ORF">BIY20_02910</name>
    <name evidence="3" type="ORF">BIY22_15975</name>
</gene>
<dbReference type="STRING" id="1381081.BIY22_15975"/>
<evidence type="ECO:0000313" key="3">
    <source>
        <dbReference type="EMBL" id="OLQ92310.1"/>
    </source>
</evidence>
<dbReference type="EMBL" id="MJMJ01000004">
    <property type="protein sequence ID" value="OLQ92310.1"/>
    <property type="molecule type" value="Genomic_DNA"/>
</dbReference>
<keyword evidence="4" id="KW-1185">Reference proteome</keyword>
<keyword evidence="1" id="KW-0812">Transmembrane</keyword>
<feature type="transmembrane region" description="Helical" evidence="1">
    <location>
        <begin position="6"/>
        <end position="31"/>
    </location>
</feature>
<evidence type="ECO:0000313" key="2">
    <source>
        <dbReference type="EMBL" id="OLQ85757.1"/>
    </source>
</evidence>
<dbReference type="RefSeq" id="WP_075706473.1">
    <property type="nucleotide sequence ID" value="NZ_AP019655.1"/>
</dbReference>
<proteinExistence type="predicted"/>
<evidence type="ECO:0000313" key="4">
    <source>
        <dbReference type="Proteomes" id="UP000186039"/>
    </source>
</evidence>
<evidence type="ECO:0008006" key="6">
    <source>
        <dbReference type="Google" id="ProtNLM"/>
    </source>
</evidence>
<evidence type="ECO:0000313" key="5">
    <source>
        <dbReference type="Proteomes" id="UP000186313"/>
    </source>
</evidence>
<comment type="caution">
    <text evidence="3">The sequence shown here is derived from an EMBL/GenBank/DDBJ whole genome shotgun (WGS) entry which is preliminary data.</text>
</comment>
<keyword evidence="1" id="KW-1133">Transmembrane helix</keyword>
<evidence type="ECO:0000256" key="1">
    <source>
        <dbReference type="SAM" id="Phobius"/>
    </source>
</evidence>
<dbReference type="Proteomes" id="UP000186039">
    <property type="component" value="Unassembled WGS sequence"/>
</dbReference>
<accession>A0A1Q9HNE4</accession>
<name>A0A1Q9HNE4_9VIBR</name>
<reference evidence="4 5" key="1">
    <citation type="submission" date="2016-09" db="EMBL/GenBank/DDBJ databases">
        <title>Genomic Taxonomy of the Vibrionaceae.</title>
        <authorList>
            <person name="Gonzalez-Castillo A."/>
            <person name="Gomez-Gil B."/>
            <person name="Enciso-Ibarra K."/>
        </authorList>
    </citation>
    <scope>NUCLEOTIDE SEQUENCE [LARGE SCALE GENOMIC DNA]</scope>
    <source>
        <strain evidence="2 4">CAIM 1902</strain>
        <strain evidence="3 5">CAIM 703</strain>
    </source>
</reference>
<organism evidence="3 5">
    <name type="scientific">Vibrio panuliri</name>
    <dbReference type="NCBI Taxonomy" id="1381081"/>
    <lineage>
        <taxon>Bacteria</taxon>
        <taxon>Pseudomonadati</taxon>
        <taxon>Pseudomonadota</taxon>
        <taxon>Gammaproteobacteria</taxon>
        <taxon>Vibrionales</taxon>
        <taxon>Vibrionaceae</taxon>
        <taxon>Vibrio</taxon>
    </lineage>
</organism>